<comment type="catalytic activity">
    <reaction evidence="5">
        <text>O-phospho-L-tyrosyl-[protein] + H2O = L-tyrosyl-[protein] + phosphate</text>
        <dbReference type="Rhea" id="RHEA:10684"/>
        <dbReference type="Rhea" id="RHEA-COMP:10136"/>
        <dbReference type="Rhea" id="RHEA-COMP:20101"/>
        <dbReference type="ChEBI" id="CHEBI:15377"/>
        <dbReference type="ChEBI" id="CHEBI:43474"/>
        <dbReference type="ChEBI" id="CHEBI:46858"/>
        <dbReference type="ChEBI" id="CHEBI:61978"/>
        <dbReference type="EC" id="3.1.3.48"/>
    </reaction>
</comment>
<keyword evidence="9" id="KW-1185">Reference proteome</keyword>
<evidence type="ECO:0000259" key="7">
    <source>
        <dbReference type="SMART" id="SM00226"/>
    </source>
</evidence>
<dbReference type="Gene3D" id="3.40.50.2300">
    <property type="match status" value="1"/>
</dbReference>
<evidence type="ECO:0000256" key="5">
    <source>
        <dbReference type="ARBA" id="ARBA00051722"/>
    </source>
</evidence>
<dbReference type="PANTHER" id="PTHR11717">
    <property type="entry name" value="LOW MOLECULAR WEIGHT PROTEIN TYROSINE PHOSPHATASE"/>
    <property type="match status" value="1"/>
</dbReference>
<dbReference type="InterPro" id="IPR017867">
    <property type="entry name" value="Tyr_phospatase_low_mol_wt"/>
</dbReference>
<organism evidence="8 9">
    <name type="scientific">Caballeronia calidae</name>
    <dbReference type="NCBI Taxonomy" id="1777139"/>
    <lineage>
        <taxon>Bacteria</taxon>
        <taxon>Pseudomonadati</taxon>
        <taxon>Pseudomonadota</taxon>
        <taxon>Betaproteobacteria</taxon>
        <taxon>Burkholderiales</taxon>
        <taxon>Burkholderiaceae</taxon>
        <taxon>Caballeronia</taxon>
    </lineage>
</organism>
<dbReference type="PANTHER" id="PTHR11717:SF31">
    <property type="entry name" value="LOW MOLECULAR WEIGHT PROTEIN-TYROSINE-PHOSPHATASE ETP-RELATED"/>
    <property type="match status" value="1"/>
</dbReference>
<evidence type="ECO:0000313" key="9">
    <source>
        <dbReference type="Proteomes" id="UP000071859"/>
    </source>
</evidence>
<dbReference type="InterPro" id="IPR036196">
    <property type="entry name" value="Ptyr_pPase_sf"/>
</dbReference>
<accession>A0A157ZCV3</accession>
<evidence type="ECO:0000256" key="3">
    <source>
        <dbReference type="ARBA" id="ARBA00022801"/>
    </source>
</evidence>
<dbReference type="SMART" id="SM00226">
    <property type="entry name" value="LMWPc"/>
    <property type="match status" value="1"/>
</dbReference>
<dbReference type="OrthoDB" id="9784339at2"/>
<protein>
    <recommendedName>
        <fullName evidence="2">protein-tyrosine-phosphatase</fullName>
        <ecNumber evidence="2">3.1.3.48</ecNumber>
    </recommendedName>
</protein>
<dbReference type="RefSeq" id="WP_062601673.1">
    <property type="nucleotide sequence ID" value="NZ_FCOX02000001.1"/>
</dbReference>
<evidence type="ECO:0000256" key="2">
    <source>
        <dbReference type="ARBA" id="ARBA00013064"/>
    </source>
</evidence>
<sequence>MIRSVLMVCEGNICRSPLAAALLAREMPELEVTSAGTHALVGWPADPHAVELMRERDIDLSDHSARTLSPHLMRSHDLVLVMTLAQRKELLARYPFSRGRVYRLLHDEQGDVVDPYRQDLTAFRSSLAQIERGVFSWLHRLRASRLEPAS</sequence>
<dbReference type="Pfam" id="PF01451">
    <property type="entry name" value="LMWPc"/>
    <property type="match status" value="1"/>
</dbReference>
<proteinExistence type="inferred from homology"/>
<dbReference type="InterPro" id="IPR050438">
    <property type="entry name" value="LMW_PTPase"/>
</dbReference>
<evidence type="ECO:0000256" key="1">
    <source>
        <dbReference type="ARBA" id="ARBA00011063"/>
    </source>
</evidence>
<feature type="active site" description="Nucleophile" evidence="6">
    <location>
        <position position="9"/>
    </location>
</feature>
<comment type="similarity">
    <text evidence="1">Belongs to the low molecular weight phosphotyrosine protein phosphatase family.</text>
</comment>
<keyword evidence="3" id="KW-0378">Hydrolase</keyword>
<evidence type="ECO:0000313" key="8">
    <source>
        <dbReference type="EMBL" id="SAK43249.1"/>
    </source>
</evidence>
<feature type="active site" description="Proton donor" evidence="6">
    <location>
        <position position="114"/>
    </location>
</feature>
<feature type="domain" description="Phosphotyrosine protein phosphatase I" evidence="7">
    <location>
        <begin position="3"/>
        <end position="140"/>
    </location>
</feature>
<gene>
    <name evidence="8" type="ORF">AWB78_00426</name>
</gene>
<keyword evidence="4" id="KW-0904">Protein phosphatase</keyword>
<dbReference type="CDD" id="cd16343">
    <property type="entry name" value="LMWPTP"/>
    <property type="match status" value="1"/>
</dbReference>
<evidence type="ECO:0000256" key="6">
    <source>
        <dbReference type="PIRSR" id="PIRSR617867-1"/>
    </source>
</evidence>
<dbReference type="EMBL" id="FCOX02000001">
    <property type="protein sequence ID" value="SAK43249.1"/>
    <property type="molecule type" value="Genomic_DNA"/>
</dbReference>
<reference evidence="8" key="1">
    <citation type="submission" date="2016-01" db="EMBL/GenBank/DDBJ databases">
        <authorList>
            <person name="Peeters C."/>
        </authorList>
    </citation>
    <scope>NUCLEOTIDE SEQUENCE</scope>
    <source>
        <strain evidence="8">LMG 29321</strain>
    </source>
</reference>
<dbReference type="SUPFAM" id="SSF52788">
    <property type="entry name" value="Phosphotyrosine protein phosphatases I"/>
    <property type="match status" value="1"/>
</dbReference>
<dbReference type="GO" id="GO:0004725">
    <property type="term" value="F:protein tyrosine phosphatase activity"/>
    <property type="evidence" value="ECO:0007669"/>
    <property type="project" value="UniProtKB-EC"/>
</dbReference>
<evidence type="ECO:0000256" key="4">
    <source>
        <dbReference type="ARBA" id="ARBA00022912"/>
    </source>
</evidence>
<name>A0A157ZCV3_9BURK</name>
<feature type="active site" evidence="6">
    <location>
        <position position="15"/>
    </location>
</feature>
<comment type="caution">
    <text evidence="8">The sequence shown here is derived from an EMBL/GenBank/DDBJ whole genome shotgun (WGS) entry which is preliminary data.</text>
</comment>
<dbReference type="InterPro" id="IPR023485">
    <property type="entry name" value="Ptyr_pPase"/>
</dbReference>
<dbReference type="PRINTS" id="PR00719">
    <property type="entry name" value="LMWPTPASE"/>
</dbReference>
<dbReference type="Proteomes" id="UP000071859">
    <property type="component" value="Unassembled WGS sequence"/>
</dbReference>
<dbReference type="AlphaFoldDB" id="A0A157ZCV3"/>
<dbReference type="EC" id="3.1.3.48" evidence="2"/>